<keyword evidence="3" id="KW-1133">Transmembrane helix</keyword>
<comment type="subcellular location">
    <subcellularLocation>
        <location evidence="1">Membrane</location>
    </subcellularLocation>
</comment>
<name>A0ABT6EWY7_9SYNE</name>
<dbReference type="PANTHER" id="PTHR30483:SF6">
    <property type="entry name" value="PERIPLASMIC BINDING PROTEIN OF ABC TRANSPORTER FOR NATURAL AMINO ACIDS"/>
    <property type="match status" value="1"/>
</dbReference>
<keyword evidence="7" id="KW-1185">Reference proteome</keyword>
<gene>
    <name evidence="6" type="ORF">L3556_05015</name>
</gene>
<dbReference type="CDD" id="cd06346">
    <property type="entry name" value="PBP1_ABC_ligand_binding-like"/>
    <property type="match status" value="1"/>
</dbReference>
<dbReference type="PANTHER" id="PTHR30483">
    <property type="entry name" value="LEUCINE-SPECIFIC-BINDING PROTEIN"/>
    <property type="match status" value="1"/>
</dbReference>
<dbReference type="Proteomes" id="UP001154265">
    <property type="component" value="Unassembled WGS sequence"/>
</dbReference>
<dbReference type="InterPro" id="IPR028082">
    <property type="entry name" value="Peripla_BP_I"/>
</dbReference>
<dbReference type="Gene3D" id="3.40.50.2300">
    <property type="match status" value="2"/>
</dbReference>
<evidence type="ECO:0000256" key="2">
    <source>
        <dbReference type="ARBA" id="ARBA00022692"/>
    </source>
</evidence>
<dbReference type="SUPFAM" id="SSF53822">
    <property type="entry name" value="Periplasmic binding protein-like I"/>
    <property type="match status" value="1"/>
</dbReference>
<dbReference type="InterPro" id="IPR001828">
    <property type="entry name" value="ANF_lig-bd_rcpt"/>
</dbReference>
<accession>A0ABT6EWY7</accession>
<evidence type="ECO:0000256" key="4">
    <source>
        <dbReference type="ARBA" id="ARBA00023136"/>
    </source>
</evidence>
<feature type="domain" description="Receptor ligand binding region" evidence="5">
    <location>
        <begin position="70"/>
        <end position="415"/>
    </location>
</feature>
<reference evidence="6" key="2">
    <citation type="submission" date="2022-01" db="EMBL/GenBank/DDBJ databases">
        <authorList>
            <person name="Zivanovic Y."/>
            <person name="Moreira D."/>
            <person name="Lopez-Garcia P."/>
        </authorList>
    </citation>
    <scope>NUCLEOTIDE SEQUENCE</scope>
    <source>
        <strain evidence="6">G9</strain>
    </source>
</reference>
<sequence length="429" mass="44811">MDRSFRYLRQGQRWIGLIGSSCLVLAISACQVNPNQTTSGTGLRMGSLLPSTGDLASVGLPIAETVPVFVETVNACGGVNGEPITLFAADDQSSPASGAEAMTKLVEIDRVAGVVGSFGSGISNAAVDVAVRGNVVLISPGSTSTLFTERAMKGDFNGYWARTTPADNYQAVALAKLASEQGYERVSTVVINNDYGRSFEQEFTKAFKELGGTVINENNPTRYDDRATTFNTEAAAAFSGQPDAVVAILYPETGSLLLKSAFEQGLTDNVAILLTDGVKSDTFPEQVGKTPDGRFIIAGAKGTVPGADGEALAALTDLWLDKKGAPPAAFVPQAWDAAALLVLAAEAAGENTGEGIRSKLLEVANGPGEPVDDVCKGLALLREGQQINYQGASGNVDLDENGDVIGVYDVWEVNDQGQLIVVGQVLPEN</sequence>
<dbReference type="PROSITE" id="PS51257">
    <property type="entry name" value="PROKAR_LIPOPROTEIN"/>
    <property type="match status" value="1"/>
</dbReference>
<keyword evidence="2" id="KW-0812">Transmembrane</keyword>
<proteinExistence type="predicted"/>
<evidence type="ECO:0000256" key="1">
    <source>
        <dbReference type="ARBA" id="ARBA00004370"/>
    </source>
</evidence>
<dbReference type="RefSeq" id="WP_277866212.1">
    <property type="nucleotide sequence ID" value="NZ_JAKKUT010000002.1"/>
</dbReference>
<dbReference type="EMBL" id="JAKKUT010000002">
    <property type="protein sequence ID" value="MDG2990299.1"/>
    <property type="molecule type" value="Genomic_DNA"/>
</dbReference>
<evidence type="ECO:0000259" key="5">
    <source>
        <dbReference type="Pfam" id="PF01094"/>
    </source>
</evidence>
<protein>
    <submittedName>
        <fullName evidence="6">ABC transporter substrate-binding protein</fullName>
    </submittedName>
</protein>
<evidence type="ECO:0000256" key="3">
    <source>
        <dbReference type="ARBA" id="ARBA00022989"/>
    </source>
</evidence>
<keyword evidence="4" id="KW-0472">Membrane</keyword>
<dbReference type="Pfam" id="PF01094">
    <property type="entry name" value="ANF_receptor"/>
    <property type="match status" value="1"/>
</dbReference>
<evidence type="ECO:0000313" key="7">
    <source>
        <dbReference type="Proteomes" id="UP001154265"/>
    </source>
</evidence>
<comment type="caution">
    <text evidence="6">The sequence shown here is derived from an EMBL/GenBank/DDBJ whole genome shotgun (WGS) entry which is preliminary data.</text>
</comment>
<evidence type="ECO:0000313" key="6">
    <source>
        <dbReference type="EMBL" id="MDG2990299.1"/>
    </source>
</evidence>
<dbReference type="InterPro" id="IPR051010">
    <property type="entry name" value="BCAA_transport"/>
</dbReference>
<reference evidence="6" key="1">
    <citation type="journal article" date="2022" name="Genome Biol. Evol.">
        <title>A New Gene Family Diagnostic for Intracellular Biomineralization of Amorphous Ca Carbonates by Cyanobacteria.</title>
        <authorList>
            <person name="Benzerara K."/>
            <person name="Duprat E."/>
            <person name="Bitard-Feildel T."/>
            <person name="Caumes G."/>
            <person name="Cassier-Chauvat C."/>
            <person name="Chauvat F."/>
            <person name="Dezi M."/>
            <person name="Diop S.I."/>
            <person name="Gaschignard G."/>
            <person name="Gorgen S."/>
            <person name="Gugger M."/>
            <person name="Lopez-Garcia P."/>
            <person name="Millet M."/>
            <person name="Skouri-Panet F."/>
            <person name="Moreira D."/>
            <person name="Callebaut I."/>
        </authorList>
    </citation>
    <scope>NUCLEOTIDE SEQUENCE</scope>
    <source>
        <strain evidence="6">G9</strain>
    </source>
</reference>
<organism evidence="6 7">
    <name type="scientific">Candidatus Synechococcus calcipolaris G9</name>
    <dbReference type="NCBI Taxonomy" id="1497997"/>
    <lineage>
        <taxon>Bacteria</taxon>
        <taxon>Bacillati</taxon>
        <taxon>Cyanobacteriota</taxon>
        <taxon>Cyanophyceae</taxon>
        <taxon>Synechococcales</taxon>
        <taxon>Synechococcaceae</taxon>
        <taxon>Synechococcus</taxon>
    </lineage>
</organism>